<dbReference type="RefSeq" id="WP_123093786.1">
    <property type="nucleotide sequence ID" value="NZ_CP044548.2"/>
</dbReference>
<protein>
    <submittedName>
        <fullName evidence="5">Metalloregulator ArsR/SmtB family transcription factor</fullName>
    </submittedName>
</protein>
<dbReference type="AlphaFoldDB" id="A0A5P8FPG5"/>
<dbReference type="InterPro" id="IPR036388">
    <property type="entry name" value="WH-like_DNA-bd_sf"/>
</dbReference>
<keyword evidence="1" id="KW-0805">Transcription regulation</keyword>
<accession>A0A5P8FPG5</accession>
<dbReference type="InterPro" id="IPR001845">
    <property type="entry name" value="HTH_ArsR_DNA-bd_dom"/>
</dbReference>
<proteinExistence type="predicted"/>
<dbReference type="NCBIfam" id="NF033788">
    <property type="entry name" value="HTH_metalloreg"/>
    <property type="match status" value="1"/>
</dbReference>
<dbReference type="Gene3D" id="1.10.10.10">
    <property type="entry name" value="Winged helix-like DNA-binding domain superfamily/Winged helix DNA-binding domain"/>
    <property type="match status" value="1"/>
</dbReference>
<keyword evidence="2" id="KW-0238">DNA-binding</keyword>
<dbReference type="PANTHER" id="PTHR33154">
    <property type="entry name" value="TRANSCRIPTIONAL REGULATOR, ARSR FAMILY"/>
    <property type="match status" value="1"/>
</dbReference>
<dbReference type="Pfam" id="PF12840">
    <property type="entry name" value="HTH_20"/>
    <property type="match status" value="1"/>
</dbReference>
<dbReference type="EMBL" id="CP044548">
    <property type="protein sequence ID" value="QFQ31013.2"/>
    <property type="molecule type" value="Genomic_DNA"/>
</dbReference>
<evidence type="ECO:0000256" key="3">
    <source>
        <dbReference type="ARBA" id="ARBA00023163"/>
    </source>
</evidence>
<evidence type="ECO:0000259" key="4">
    <source>
        <dbReference type="PROSITE" id="PS50987"/>
    </source>
</evidence>
<evidence type="ECO:0000313" key="5">
    <source>
        <dbReference type="EMBL" id="QFQ31013.2"/>
    </source>
</evidence>
<reference evidence="5 6" key="1">
    <citation type="submission" date="2019-09" db="EMBL/GenBank/DDBJ databases">
        <title>Complete Genome Sequence of Janibacter melonis M714 with both human health impact and industrial applications.</title>
        <authorList>
            <person name="Jin M."/>
            <person name="Zhao Q.R."/>
        </authorList>
    </citation>
    <scope>NUCLEOTIDE SEQUENCE [LARGE SCALE GENOMIC DNA]</scope>
    <source>
        <strain evidence="5 6">M714</strain>
    </source>
</reference>
<sequence length="110" mass="11900">MHTHRAELQLEALGDANRRTVVELLASGGPQPVGVLAAQLPIKRPGVSQHLRVLKRAGLVTDLAEGTRRIYALDHDGIADLRAYLDRVWPPQGSAAPHKRAAREEAPGCC</sequence>
<dbReference type="InterPro" id="IPR036390">
    <property type="entry name" value="WH_DNA-bd_sf"/>
</dbReference>
<dbReference type="PRINTS" id="PR00778">
    <property type="entry name" value="HTHARSR"/>
</dbReference>
<dbReference type="SMART" id="SM00418">
    <property type="entry name" value="HTH_ARSR"/>
    <property type="match status" value="1"/>
</dbReference>
<dbReference type="CDD" id="cd00090">
    <property type="entry name" value="HTH_ARSR"/>
    <property type="match status" value="1"/>
</dbReference>
<dbReference type="PROSITE" id="PS50987">
    <property type="entry name" value="HTH_ARSR_2"/>
    <property type="match status" value="1"/>
</dbReference>
<dbReference type="Proteomes" id="UP000271708">
    <property type="component" value="Chromosome"/>
</dbReference>
<dbReference type="GO" id="GO:0003700">
    <property type="term" value="F:DNA-binding transcription factor activity"/>
    <property type="evidence" value="ECO:0007669"/>
    <property type="project" value="InterPro"/>
</dbReference>
<gene>
    <name evidence="5" type="ORF">EEW87_012890</name>
</gene>
<evidence type="ECO:0000313" key="6">
    <source>
        <dbReference type="Proteomes" id="UP000271708"/>
    </source>
</evidence>
<name>A0A5P8FPG5_9MICO</name>
<dbReference type="KEGG" id="jme:EEW87_012890"/>
<evidence type="ECO:0000256" key="2">
    <source>
        <dbReference type="ARBA" id="ARBA00023125"/>
    </source>
</evidence>
<dbReference type="SUPFAM" id="SSF46785">
    <property type="entry name" value="Winged helix' DNA-binding domain"/>
    <property type="match status" value="1"/>
</dbReference>
<feature type="domain" description="HTH arsR-type" evidence="4">
    <location>
        <begin position="1"/>
        <end position="93"/>
    </location>
</feature>
<keyword evidence="3" id="KW-0804">Transcription</keyword>
<dbReference type="InterPro" id="IPR051081">
    <property type="entry name" value="HTH_MetalResp_TranReg"/>
</dbReference>
<organism evidence="5 6">
    <name type="scientific">Janibacter melonis</name>
    <dbReference type="NCBI Taxonomy" id="262209"/>
    <lineage>
        <taxon>Bacteria</taxon>
        <taxon>Bacillati</taxon>
        <taxon>Actinomycetota</taxon>
        <taxon>Actinomycetes</taxon>
        <taxon>Micrococcales</taxon>
        <taxon>Intrasporangiaceae</taxon>
        <taxon>Janibacter</taxon>
    </lineage>
</organism>
<dbReference type="PANTHER" id="PTHR33154:SF33">
    <property type="entry name" value="TRANSCRIPTIONAL REPRESSOR SDPR"/>
    <property type="match status" value="1"/>
</dbReference>
<evidence type="ECO:0000256" key="1">
    <source>
        <dbReference type="ARBA" id="ARBA00023015"/>
    </source>
</evidence>
<dbReference type="GO" id="GO:0003677">
    <property type="term" value="F:DNA binding"/>
    <property type="evidence" value="ECO:0007669"/>
    <property type="project" value="UniProtKB-KW"/>
</dbReference>
<dbReference type="GeneID" id="59162075"/>
<dbReference type="InterPro" id="IPR011991">
    <property type="entry name" value="ArsR-like_HTH"/>
</dbReference>